<accession>A0A9D1N1E7</accession>
<dbReference type="EMBL" id="DVOD01000069">
    <property type="protein sequence ID" value="HIU93347.1"/>
    <property type="molecule type" value="Genomic_DNA"/>
</dbReference>
<reference evidence="2" key="1">
    <citation type="submission" date="2020-10" db="EMBL/GenBank/DDBJ databases">
        <authorList>
            <person name="Gilroy R."/>
        </authorList>
    </citation>
    <scope>NUCLEOTIDE SEQUENCE</scope>
    <source>
        <strain evidence="2">CHK154-7741</strain>
    </source>
</reference>
<dbReference type="Gene3D" id="3.30.700.10">
    <property type="entry name" value="Glycoprotein, Type 4 Pilin"/>
    <property type="match status" value="1"/>
</dbReference>
<keyword evidence="1" id="KW-1133">Transmembrane helix</keyword>
<evidence type="ECO:0000313" key="3">
    <source>
        <dbReference type="Proteomes" id="UP000886748"/>
    </source>
</evidence>
<keyword evidence="1" id="KW-0812">Transmembrane</keyword>
<feature type="transmembrane region" description="Helical" evidence="1">
    <location>
        <begin position="12"/>
        <end position="32"/>
    </location>
</feature>
<evidence type="ECO:0000313" key="2">
    <source>
        <dbReference type="EMBL" id="HIU93347.1"/>
    </source>
</evidence>
<protein>
    <submittedName>
        <fullName evidence="2">Type II secretion system protein</fullName>
    </submittedName>
</protein>
<sequence length="226" mass="24521">MKKKFPEVKTAFTLAETLLTLAIVGVIAALTIPTLKDHSDEVRYVSATKKAFATINAATTAIETKHGDAMFWKFDQEKTINWYKEAMNTLPTQNLNSWEKADLEGNAETFTPNFITADGMAWEIKQDDEYSCGGGAAYVDLNGPQAPNVIGVDIHGFRLGAPCNGAAKTGDWGVYAMGDGLNDTNAAWACTAYVIKNGKMPWMTDMSIKKCDDIIGSGSSDQDDTI</sequence>
<comment type="caution">
    <text evidence="2">The sequence shown here is derived from an EMBL/GenBank/DDBJ whole genome shotgun (WGS) entry which is preliminary data.</text>
</comment>
<proteinExistence type="predicted"/>
<dbReference type="AlphaFoldDB" id="A0A9D1N1E7"/>
<evidence type="ECO:0000256" key="1">
    <source>
        <dbReference type="SAM" id="Phobius"/>
    </source>
</evidence>
<dbReference type="InterPro" id="IPR045584">
    <property type="entry name" value="Pilin-like"/>
</dbReference>
<dbReference type="Proteomes" id="UP000886748">
    <property type="component" value="Unassembled WGS sequence"/>
</dbReference>
<name>A0A9D1N1E7_9CLOT</name>
<reference evidence="2" key="2">
    <citation type="journal article" date="2021" name="PeerJ">
        <title>Extensive microbial diversity within the chicken gut microbiome revealed by metagenomics and culture.</title>
        <authorList>
            <person name="Gilroy R."/>
            <person name="Ravi A."/>
            <person name="Getino M."/>
            <person name="Pursley I."/>
            <person name="Horton D.L."/>
            <person name="Alikhan N.F."/>
            <person name="Baker D."/>
            <person name="Gharbi K."/>
            <person name="Hall N."/>
            <person name="Watson M."/>
            <person name="Adriaenssens E.M."/>
            <person name="Foster-Nyarko E."/>
            <person name="Jarju S."/>
            <person name="Secka A."/>
            <person name="Antonio M."/>
            <person name="Oren A."/>
            <person name="Chaudhuri R.R."/>
            <person name="La Ragione R."/>
            <person name="Hildebrand F."/>
            <person name="Pallen M.J."/>
        </authorList>
    </citation>
    <scope>NUCLEOTIDE SEQUENCE</scope>
    <source>
        <strain evidence="2">CHK154-7741</strain>
    </source>
</reference>
<dbReference type="SUPFAM" id="SSF54523">
    <property type="entry name" value="Pili subunits"/>
    <property type="match status" value="1"/>
</dbReference>
<keyword evidence="1" id="KW-0472">Membrane</keyword>
<organism evidence="2 3">
    <name type="scientific">Candidatus Limenecus avicola</name>
    <dbReference type="NCBI Taxonomy" id="2840847"/>
    <lineage>
        <taxon>Bacteria</taxon>
        <taxon>Bacillati</taxon>
        <taxon>Bacillota</taxon>
        <taxon>Clostridia</taxon>
        <taxon>Eubacteriales</taxon>
        <taxon>Clostridiaceae</taxon>
        <taxon>Clostridiaceae incertae sedis</taxon>
        <taxon>Candidatus Limenecus</taxon>
    </lineage>
</organism>
<gene>
    <name evidence="2" type="ORF">IAD26_09485</name>
</gene>